<dbReference type="GO" id="GO:0016075">
    <property type="term" value="P:rRNA catabolic process"/>
    <property type="evidence" value="ECO:0007669"/>
    <property type="project" value="TreeGrafter"/>
</dbReference>
<gene>
    <name evidence="2" type="ORF">UU67_C0013G0006</name>
</gene>
<name>A0A0G0WMB1_9BACT</name>
<dbReference type="InterPro" id="IPR029060">
    <property type="entry name" value="PIN-like_dom_sf"/>
</dbReference>
<dbReference type="SUPFAM" id="SSF88723">
    <property type="entry name" value="PIN domain-like"/>
    <property type="match status" value="1"/>
</dbReference>
<proteinExistence type="predicted"/>
<dbReference type="GO" id="GO:0004521">
    <property type="term" value="F:RNA endonuclease activity"/>
    <property type="evidence" value="ECO:0007669"/>
    <property type="project" value="InterPro"/>
</dbReference>
<accession>A0A0G0WMB1</accession>
<protein>
    <recommendedName>
        <fullName evidence="1">PIN domain-containing protein</fullName>
    </recommendedName>
</protein>
<organism evidence="2 3">
    <name type="scientific">Candidatus Daviesbacteria bacterium GW2011_GWB1_41_5</name>
    <dbReference type="NCBI Taxonomy" id="1618429"/>
    <lineage>
        <taxon>Bacteria</taxon>
        <taxon>Candidatus Daviesiibacteriota</taxon>
    </lineage>
</organism>
<dbReference type="CDD" id="cd09854">
    <property type="entry name" value="PIN_VapC-like"/>
    <property type="match status" value="1"/>
</dbReference>
<evidence type="ECO:0000313" key="3">
    <source>
        <dbReference type="Proteomes" id="UP000034753"/>
    </source>
</evidence>
<feature type="domain" description="PIN" evidence="1">
    <location>
        <begin position="3"/>
        <end position="127"/>
    </location>
</feature>
<evidence type="ECO:0000259" key="1">
    <source>
        <dbReference type="Pfam" id="PF01850"/>
    </source>
</evidence>
<dbReference type="InterPro" id="IPR002716">
    <property type="entry name" value="PIN_dom"/>
</dbReference>
<dbReference type="PANTHER" id="PTHR42188:SF1">
    <property type="entry name" value="23S RRNA-SPECIFIC ENDONUCLEASE VAPC20"/>
    <property type="match status" value="1"/>
</dbReference>
<sequence length="147" mass="16411">MKIIVDTDALLALINPLDSLHSKAKTLLTAMFAQEVQLFLLPTTLSEFALIAASRVGLNQTKAVIEVWTGGVNHQMIEIDKELISNAVKLFQKQTSKEESLFDCFIMAAAGRYKYDAIFSFDKGYLKKINVGQKLKLVSDLFPGLNW</sequence>
<comment type="caution">
    <text evidence="2">The sequence shown here is derived from an EMBL/GenBank/DDBJ whole genome shotgun (WGS) entry which is preliminary data.</text>
</comment>
<reference evidence="2 3" key="1">
    <citation type="journal article" date="2015" name="Nature">
        <title>rRNA introns, odd ribosomes, and small enigmatic genomes across a large radiation of phyla.</title>
        <authorList>
            <person name="Brown C.T."/>
            <person name="Hug L.A."/>
            <person name="Thomas B.C."/>
            <person name="Sharon I."/>
            <person name="Castelle C.J."/>
            <person name="Singh A."/>
            <person name="Wilkins M.J."/>
            <person name="Williams K.H."/>
            <person name="Banfield J.F."/>
        </authorList>
    </citation>
    <scope>NUCLEOTIDE SEQUENCE [LARGE SCALE GENOMIC DNA]</scope>
</reference>
<dbReference type="Pfam" id="PF01850">
    <property type="entry name" value="PIN"/>
    <property type="match status" value="1"/>
</dbReference>
<dbReference type="PANTHER" id="PTHR42188">
    <property type="entry name" value="23S RRNA-SPECIFIC ENDONUCLEASE VAPC20"/>
    <property type="match status" value="1"/>
</dbReference>
<dbReference type="AlphaFoldDB" id="A0A0G0WMB1"/>
<dbReference type="InterPro" id="IPR039018">
    <property type="entry name" value="VapC20-like"/>
</dbReference>
<evidence type="ECO:0000313" key="2">
    <source>
        <dbReference type="EMBL" id="KKS13899.1"/>
    </source>
</evidence>
<dbReference type="Gene3D" id="3.40.50.1010">
    <property type="entry name" value="5'-nuclease"/>
    <property type="match status" value="1"/>
</dbReference>
<dbReference type="EMBL" id="LCBN01000013">
    <property type="protein sequence ID" value="KKS13899.1"/>
    <property type="molecule type" value="Genomic_DNA"/>
</dbReference>
<dbReference type="Proteomes" id="UP000034753">
    <property type="component" value="Unassembled WGS sequence"/>
</dbReference>